<keyword evidence="4" id="KW-0411">Iron-sulfur</keyword>
<evidence type="ECO:0000313" key="7">
    <source>
        <dbReference type="Proteomes" id="UP000628840"/>
    </source>
</evidence>
<keyword evidence="1" id="KW-0001">2Fe-2S</keyword>
<dbReference type="Gene3D" id="2.102.10.10">
    <property type="entry name" value="Rieske [2Fe-2S] iron-sulphur domain"/>
    <property type="match status" value="1"/>
</dbReference>
<dbReference type="PANTHER" id="PTHR40261:SF1">
    <property type="entry name" value="RIESKE DOMAIN-CONTAINING PROTEIN"/>
    <property type="match status" value="1"/>
</dbReference>
<sequence length="147" mass="15671">MDSGTRMAPLADVPDASSLLVTLRDEAGEDVEFVLVRADGGDSEGAEEEVRAWHNVCPHWTDVRFDSGSGAEVRNGDLVCTKHGATFGCESGDCDFGPPEGSSLTGVDVAVRDGGVYLVDEDYEFVRVGAAETERDRSTNPGERLGF</sequence>
<comment type="caution">
    <text evidence="6">The sequence shown here is derived from an EMBL/GenBank/DDBJ whole genome shotgun (WGS) entry which is preliminary data.</text>
</comment>
<dbReference type="InterPro" id="IPR036922">
    <property type="entry name" value="Rieske_2Fe-2S_sf"/>
</dbReference>
<evidence type="ECO:0000256" key="1">
    <source>
        <dbReference type="ARBA" id="ARBA00022714"/>
    </source>
</evidence>
<dbReference type="RefSeq" id="WP_188881344.1">
    <property type="nucleotide sequence ID" value="NZ_BMPF01000002.1"/>
</dbReference>
<dbReference type="AlphaFoldDB" id="A0A830F929"/>
<reference evidence="6 7" key="1">
    <citation type="journal article" date="2019" name="Int. J. Syst. Evol. Microbiol.">
        <title>The Global Catalogue of Microorganisms (GCM) 10K type strain sequencing project: providing services to taxonomists for standard genome sequencing and annotation.</title>
        <authorList>
            <consortium name="The Broad Institute Genomics Platform"/>
            <consortium name="The Broad Institute Genome Sequencing Center for Infectious Disease"/>
            <person name="Wu L."/>
            <person name="Ma J."/>
        </authorList>
    </citation>
    <scope>NUCLEOTIDE SEQUENCE [LARGE SCALE GENOMIC DNA]</scope>
    <source>
        <strain evidence="6 7">JCM 19585</strain>
    </source>
</reference>
<dbReference type="PANTHER" id="PTHR40261">
    <property type="match status" value="1"/>
</dbReference>
<dbReference type="GO" id="GO:0046872">
    <property type="term" value="F:metal ion binding"/>
    <property type="evidence" value="ECO:0007669"/>
    <property type="project" value="UniProtKB-KW"/>
</dbReference>
<proteinExistence type="predicted"/>
<keyword evidence="3" id="KW-0408">Iron</keyword>
<feature type="domain" description="Rieske" evidence="5">
    <location>
        <begin position="30"/>
        <end position="118"/>
    </location>
</feature>
<evidence type="ECO:0000256" key="3">
    <source>
        <dbReference type="ARBA" id="ARBA00023004"/>
    </source>
</evidence>
<dbReference type="OrthoDB" id="250454at2157"/>
<evidence type="ECO:0000259" key="5">
    <source>
        <dbReference type="PROSITE" id="PS51296"/>
    </source>
</evidence>
<organism evidence="6 7">
    <name type="scientific">Halarchaeum grantii</name>
    <dbReference type="NCBI Taxonomy" id="1193105"/>
    <lineage>
        <taxon>Archaea</taxon>
        <taxon>Methanobacteriati</taxon>
        <taxon>Methanobacteriota</taxon>
        <taxon>Stenosarchaea group</taxon>
        <taxon>Halobacteria</taxon>
        <taxon>Halobacteriales</taxon>
        <taxon>Halobacteriaceae</taxon>
    </lineage>
</organism>
<dbReference type="GO" id="GO:0051537">
    <property type="term" value="F:2 iron, 2 sulfur cluster binding"/>
    <property type="evidence" value="ECO:0007669"/>
    <property type="project" value="UniProtKB-KW"/>
</dbReference>
<dbReference type="InterPro" id="IPR017941">
    <property type="entry name" value="Rieske_2Fe-2S"/>
</dbReference>
<keyword evidence="7" id="KW-1185">Reference proteome</keyword>
<keyword evidence="2" id="KW-0479">Metal-binding</keyword>
<dbReference type="Pfam" id="PF00355">
    <property type="entry name" value="Rieske"/>
    <property type="match status" value="1"/>
</dbReference>
<accession>A0A830F929</accession>
<evidence type="ECO:0000256" key="4">
    <source>
        <dbReference type="ARBA" id="ARBA00023014"/>
    </source>
</evidence>
<evidence type="ECO:0000256" key="2">
    <source>
        <dbReference type="ARBA" id="ARBA00022723"/>
    </source>
</evidence>
<dbReference type="PROSITE" id="PS51296">
    <property type="entry name" value="RIESKE"/>
    <property type="match status" value="1"/>
</dbReference>
<evidence type="ECO:0000313" key="6">
    <source>
        <dbReference type="EMBL" id="GGL31328.1"/>
    </source>
</evidence>
<gene>
    <name evidence="6" type="ORF">GCM10009037_13810</name>
</gene>
<dbReference type="Proteomes" id="UP000628840">
    <property type="component" value="Unassembled WGS sequence"/>
</dbReference>
<protein>
    <submittedName>
        <fullName evidence="6">(2Fe-2S) ferredoxin</fullName>
    </submittedName>
</protein>
<name>A0A830F929_9EURY</name>
<dbReference type="SUPFAM" id="SSF50022">
    <property type="entry name" value="ISP domain"/>
    <property type="match status" value="1"/>
</dbReference>
<dbReference type="EMBL" id="BMPF01000002">
    <property type="protein sequence ID" value="GGL31328.1"/>
    <property type="molecule type" value="Genomic_DNA"/>
</dbReference>